<dbReference type="Gene3D" id="2.20.25.350">
    <property type="match status" value="1"/>
</dbReference>
<dbReference type="GO" id="GO:0001732">
    <property type="term" value="P:formation of cytoplasmic translation initiation complex"/>
    <property type="evidence" value="ECO:0007669"/>
    <property type="project" value="TreeGrafter"/>
</dbReference>
<feature type="compositionally biased region" description="Basic residues" evidence="6">
    <location>
        <begin position="151"/>
        <end position="162"/>
    </location>
</feature>
<reference evidence="8 9" key="1">
    <citation type="submission" date="2006-10" db="EMBL/GenBank/DDBJ databases">
        <title>The Genome Sequence of Batrachochytrium dendrobatidis JEL423.</title>
        <authorList>
            <consortium name="The Broad Institute Genome Sequencing Platform"/>
            <person name="Birren B."/>
            <person name="Lander E."/>
            <person name="Galagan J."/>
            <person name="Cuomo C."/>
            <person name="Devon K."/>
            <person name="Jaffe D."/>
            <person name="Butler J."/>
            <person name="Alvarez P."/>
            <person name="Gnerre S."/>
            <person name="Grabherr M."/>
            <person name="Kleber M."/>
            <person name="Mauceli E."/>
            <person name="Brockman W."/>
            <person name="Young S."/>
            <person name="LaButti K."/>
            <person name="Sykes S."/>
            <person name="DeCaprio D."/>
            <person name="Crawford M."/>
            <person name="Koehrsen M."/>
            <person name="Engels R."/>
            <person name="Montgomery P."/>
            <person name="Pearson M."/>
            <person name="Howarth C."/>
            <person name="Larson L."/>
            <person name="White J."/>
            <person name="O'Leary S."/>
            <person name="Kodira C."/>
            <person name="Zeng Q."/>
            <person name="Yandava C."/>
            <person name="Alvarado L."/>
            <person name="Longcore J."/>
            <person name="James T."/>
        </authorList>
    </citation>
    <scope>NUCLEOTIDE SEQUENCE [LARGE SCALE GENOMIC DNA]</scope>
    <source>
        <strain evidence="8 9">JEL423</strain>
    </source>
</reference>
<dbReference type="OrthoDB" id="10250831at2759"/>
<gene>
    <name evidence="8" type="ORF">BDEG_28013</name>
</gene>
<dbReference type="AlphaFoldDB" id="A0A177WXJ8"/>
<dbReference type="SMART" id="SM00653">
    <property type="entry name" value="eIF2B_5"/>
    <property type="match status" value="1"/>
</dbReference>
<proteinExistence type="inferred from homology"/>
<evidence type="ECO:0000259" key="7">
    <source>
        <dbReference type="PROSITE" id="PS51363"/>
    </source>
</evidence>
<dbReference type="SUPFAM" id="SSF75689">
    <property type="entry name" value="Zinc-binding domain of translation initiation factor 2 beta"/>
    <property type="match status" value="1"/>
</dbReference>
<keyword evidence="5" id="KW-0342">GTP-binding</keyword>
<dbReference type="Pfam" id="PF01873">
    <property type="entry name" value="eIF-5_eIF-2B"/>
    <property type="match status" value="1"/>
</dbReference>
<dbReference type="PROSITE" id="PS51363">
    <property type="entry name" value="W2"/>
    <property type="match status" value="1"/>
</dbReference>
<dbReference type="Gene3D" id="3.30.30.170">
    <property type="match status" value="1"/>
</dbReference>
<organism evidence="8 9">
    <name type="scientific">Batrachochytrium dendrobatidis (strain JEL423)</name>
    <dbReference type="NCBI Taxonomy" id="403673"/>
    <lineage>
        <taxon>Eukaryota</taxon>
        <taxon>Fungi</taxon>
        <taxon>Fungi incertae sedis</taxon>
        <taxon>Chytridiomycota</taxon>
        <taxon>Chytridiomycota incertae sedis</taxon>
        <taxon>Chytridiomycetes</taxon>
        <taxon>Rhizophydiales</taxon>
        <taxon>Rhizophydiales incertae sedis</taxon>
        <taxon>Batrachochytrium</taxon>
    </lineage>
</organism>
<evidence type="ECO:0000313" key="8">
    <source>
        <dbReference type="EMBL" id="OAJ44823.1"/>
    </source>
</evidence>
<name>A0A177WXJ8_BATDL</name>
<dbReference type="Gene3D" id="1.25.40.180">
    <property type="match status" value="1"/>
</dbReference>
<dbReference type="VEuPathDB" id="FungiDB:BDEG_28013"/>
<dbReference type="GO" id="GO:0005092">
    <property type="term" value="F:GDP-dissociation inhibitor activity"/>
    <property type="evidence" value="ECO:0007669"/>
    <property type="project" value="TreeGrafter"/>
</dbReference>
<dbReference type="InterPro" id="IPR003307">
    <property type="entry name" value="W2_domain"/>
</dbReference>
<dbReference type="PANTHER" id="PTHR23001:SF7">
    <property type="entry name" value="EUKARYOTIC TRANSLATION INITIATION FACTOR 5"/>
    <property type="match status" value="1"/>
</dbReference>
<protein>
    <recommendedName>
        <fullName evidence="7">W2 domain-containing protein</fullName>
    </recommendedName>
</protein>
<dbReference type="eggNOG" id="KOG2767">
    <property type="taxonomic scope" value="Eukaryota"/>
</dbReference>
<feature type="compositionally biased region" description="Polar residues" evidence="6">
    <location>
        <begin position="170"/>
        <end position="180"/>
    </location>
</feature>
<dbReference type="InterPro" id="IPR016190">
    <property type="entry name" value="Transl_init_fac_IF2/IF5_Zn-bd"/>
</dbReference>
<dbReference type="FunFam" id="2.20.25.350:FF:000001">
    <property type="entry name" value="Eukaryotic translation initiation factor 5"/>
    <property type="match status" value="1"/>
</dbReference>
<accession>A0A177WXJ8</accession>
<dbReference type="SUPFAM" id="SSF100966">
    <property type="entry name" value="Translation initiation factor 2 beta, aIF2beta, N-terminal domain"/>
    <property type="match status" value="1"/>
</dbReference>
<dbReference type="Pfam" id="PF02020">
    <property type="entry name" value="W2"/>
    <property type="match status" value="1"/>
</dbReference>
<dbReference type="GO" id="GO:0005525">
    <property type="term" value="F:GTP binding"/>
    <property type="evidence" value="ECO:0007669"/>
    <property type="project" value="UniProtKB-KW"/>
</dbReference>
<evidence type="ECO:0000256" key="6">
    <source>
        <dbReference type="SAM" id="MobiDB-lite"/>
    </source>
</evidence>
<evidence type="ECO:0000256" key="2">
    <source>
        <dbReference type="ARBA" id="ARBA00022540"/>
    </source>
</evidence>
<sequence length="398" mass="44304">MSGVINIRRDVSDKFYRYKMPRLISKVEGKGNGIKTVIPNMTEVARALSRPPMYPTKFFGCELGAQVIFDAANDRHIVNGAHDAEKLQSLLDTFIDKFVLCPSCKNPETDLVITKDEFIMRDCKACGAHLPVDMRHKLTTYIIKNPPVTAKKSKKDKKSKKTDRKDATEKASTPTENSAGSGDDDELTRQIEEGAANIPVAALDNDDDWAEDTSVEAVAARMKDLKVAGALAKLLDADDDGDEADDPVDQLAAFIRSNPDVSETDISAKATEFNLRDYKVCLTLASVYLTDQVLADDEVKKHAVFMLKYVKNEKCQRALLGGIERLVGIEHPELLPKVALILKALYDVDLVEEDVVLAWGDKPSKKYVDRKISKDIRAKAEPFLNWLREADEDNSDDE</sequence>
<dbReference type="InterPro" id="IPR016189">
    <property type="entry name" value="Transl_init_fac_IF2/IF5_N"/>
</dbReference>
<reference evidence="8 9" key="2">
    <citation type="submission" date="2016-05" db="EMBL/GenBank/DDBJ databases">
        <title>Lineage-specific infection strategies underlie the spectrum of fungal disease in amphibians.</title>
        <authorList>
            <person name="Cuomo C.A."/>
            <person name="Farrer R.A."/>
            <person name="James T."/>
            <person name="Longcore J."/>
            <person name="Birren B."/>
        </authorList>
    </citation>
    <scope>NUCLEOTIDE SEQUENCE [LARGE SCALE GENOMIC DNA]</scope>
    <source>
        <strain evidence="8 9">JEL423</strain>
    </source>
</reference>
<evidence type="ECO:0000256" key="4">
    <source>
        <dbReference type="ARBA" id="ARBA00022917"/>
    </source>
</evidence>
<dbReference type="InterPro" id="IPR002735">
    <property type="entry name" value="Transl_init_fac_IF2/IF5_dom"/>
</dbReference>
<dbReference type="FunFam" id="3.30.30.170:FF:000002">
    <property type="entry name" value="Eukaryotic translation initiation factor 5"/>
    <property type="match status" value="1"/>
</dbReference>
<evidence type="ECO:0000256" key="5">
    <source>
        <dbReference type="ARBA" id="ARBA00023134"/>
    </source>
</evidence>
<dbReference type="SMART" id="SM00515">
    <property type="entry name" value="eIF5C"/>
    <property type="match status" value="1"/>
</dbReference>
<dbReference type="Proteomes" id="UP000077115">
    <property type="component" value="Unassembled WGS sequence"/>
</dbReference>
<evidence type="ECO:0000256" key="1">
    <source>
        <dbReference type="ARBA" id="ARBA00010397"/>
    </source>
</evidence>
<keyword evidence="4" id="KW-0648">Protein biosynthesis</keyword>
<evidence type="ECO:0000256" key="3">
    <source>
        <dbReference type="ARBA" id="ARBA00022741"/>
    </source>
</evidence>
<dbReference type="CDD" id="cd11561">
    <property type="entry name" value="W2_eIF5"/>
    <property type="match status" value="1"/>
</dbReference>
<comment type="similarity">
    <text evidence="1">Belongs to the eIF-2-beta/eIF-5 family.</text>
</comment>
<dbReference type="STRING" id="403673.A0A177WXJ8"/>
<dbReference type="InterPro" id="IPR016024">
    <property type="entry name" value="ARM-type_fold"/>
</dbReference>
<dbReference type="InterPro" id="IPR045196">
    <property type="entry name" value="IF2/IF5"/>
</dbReference>
<feature type="domain" description="W2" evidence="7">
    <location>
        <begin position="238"/>
        <end position="397"/>
    </location>
</feature>
<dbReference type="PANTHER" id="PTHR23001">
    <property type="entry name" value="EUKARYOTIC TRANSLATION INITIATION FACTOR"/>
    <property type="match status" value="1"/>
</dbReference>
<feature type="region of interest" description="Disordered" evidence="6">
    <location>
        <begin position="149"/>
        <end position="185"/>
    </location>
</feature>
<dbReference type="GO" id="GO:0005829">
    <property type="term" value="C:cytosol"/>
    <property type="evidence" value="ECO:0007669"/>
    <property type="project" value="TreeGrafter"/>
</dbReference>
<dbReference type="SUPFAM" id="SSF48371">
    <property type="entry name" value="ARM repeat"/>
    <property type="match status" value="1"/>
</dbReference>
<dbReference type="EMBL" id="DS022313">
    <property type="protein sequence ID" value="OAJ44823.1"/>
    <property type="molecule type" value="Genomic_DNA"/>
</dbReference>
<dbReference type="GO" id="GO:0071074">
    <property type="term" value="F:eukaryotic initiation factor eIF2 binding"/>
    <property type="evidence" value="ECO:0007669"/>
    <property type="project" value="TreeGrafter"/>
</dbReference>
<dbReference type="GO" id="GO:0003743">
    <property type="term" value="F:translation initiation factor activity"/>
    <property type="evidence" value="ECO:0007669"/>
    <property type="project" value="UniProtKB-KW"/>
</dbReference>
<keyword evidence="2" id="KW-0396">Initiation factor</keyword>
<keyword evidence="3" id="KW-0547">Nucleotide-binding</keyword>
<evidence type="ECO:0000313" key="9">
    <source>
        <dbReference type="Proteomes" id="UP000077115"/>
    </source>
</evidence>